<evidence type="ECO:0000313" key="2">
    <source>
        <dbReference type="EMBL" id="TDW61439.1"/>
    </source>
</evidence>
<dbReference type="EMBL" id="SODO01000002">
    <property type="protein sequence ID" value="TDW61439.1"/>
    <property type="molecule type" value="Genomic_DNA"/>
</dbReference>
<keyword evidence="3" id="KW-1185">Reference proteome</keyword>
<proteinExistence type="predicted"/>
<gene>
    <name evidence="2" type="ORF">LY04_00979</name>
</gene>
<evidence type="ECO:0000313" key="3">
    <source>
        <dbReference type="Proteomes" id="UP000295058"/>
    </source>
</evidence>
<comment type="caution">
    <text evidence="2">The sequence shown here is derived from an EMBL/GenBank/DDBJ whole genome shotgun (WGS) entry which is preliminary data.</text>
</comment>
<evidence type="ECO:0000256" key="1">
    <source>
        <dbReference type="SAM" id="MobiDB-lite"/>
    </source>
</evidence>
<name>A0ABY2F1Y5_9GAMM</name>
<feature type="region of interest" description="Disordered" evidence="1">
    <location>
        <begin position="1"/>
        <end position="47"/>
    </location>
</feature>
<organism evidence="2 3">
    <name type="scientific">Oceanimonas baumannii</name>
    <dbReference type="NCBI Taxonomy" id="129578"/>
    <lineage>
        <taxon>Bacteria</taxon>
        <taxon>Pseudomonadati</taxon>
        <taxon>Pseudomonadota</taxon>
        <taxon>Gammaproteobacteria</taxon>
        <taxon>Aeromonadales</taxon>
        <taxon>Aeromonadaceae</taxon>
        <taxon>Oceanimonas</taxon>
    </lineage>
</organism>
<protein>
    <submittedName>
        <fullName evidence="2">Uncharacterized protein</fullName>
    </submittedName>
</protein>
<sequence length="47" mass="4967">MRSALGRRMGPRLRGGDEIVVLPGTDDINGPSSLPRGDDSNLLAADF</sequence>
<accession>A0ABY2F1Y5</accession>
<reference evidence="2 3" key="1">
    <citation type="submission" date="2019-03" db="EMBL/GenBank/DDBJ databases">
        <title>Genomic Encyclopedia of Archaeal and Bacterial Type Strains, Phase II (KMG-II): from individual species to whole genera.</title>
        <authorList>
            <person name="Goeker M."/>
        </authorList>
    </citation>
    <scope>NUCLEOTIDE SEQUENCE [LARGE SCALE GENOMIC DNA]</scope>
    <source>
        <strain evidence="2 3">DSM 15594</strain>
    </source>
</reference>
<dbReference type="Proteomes" id="UP000295058">
    <property type="component" value="Unassembled WGS sequence"/>
</dbReference>